<sequence length="138" mass="13493">MGQFLGGARARPAPQGARRAGAAGSSSKWRGAARRANGSGRAAARRAPAPLAPRRNGAGGGAGGPSTPAPPPGFKSAPALRALTCPLPTQQQQAGHGRALAGPAERPGAWGPPFLSELGGCSTRDGPGASGVPLFCVS</sequence>
<dbReference type="EMBL" id="BDRX01000001">
    <property type="protein sequence ID" value="GBF87349.1"/>
    <property type="molecule type" value="Genomic_DNA"/>
</dbReference>
<evidence type="ECO:0000313" key="2">
    <source>
        <dbReference type="EMBL" id="GBF87349.1"/>
    </source>
</evidence>
<comment type="caution">
    <text evidence="2">The sequence shown here is derived from an EMBL/GenBank/DDBJ whole genome shotgun (WGS) entry which is preliminary data.</text>
</comment>
<gene>
    <name evidence="2" type="ORF">Rsub_00060</name>
</gene>
<accession>A0A2V0NK50</accession>
<dbReference type="Proteomes" id="UP000247498">
    <property type="component" value="Unassembled WGS sequence"/>
</dbReference>
<proteinExistence type="predicted"/>
<keyword evidence="3" id="KW-1185">Reference proteome</keyword>
<evidence type="ECO:0000256" key="1">
    <source>
        <dbReference type="SAM" id="MobiDB-lite"/>
    </source>
</evidence>
<feature type="region of interest" description="Disordered" evidence="1">
    <location>
        <begin position="1"/>
        <end position="138"/>
    </location>
</feature>
<name>A0A2V0NK50_9CHLO</name>
<reference evidence="2 3" key="1">
    <citation type="journal article" date="2018" name="Sci. Rep.">
        <title>Raphidocelis subcapitata (=Pseudokirchneriella subcapitata) provides an insight into genome evolution and environmental adaptations in the Sphaeropleales.</title>
        <authorList>
            <person name="Suzuki S."/>
            <person name="Yamaguchi H."/>
            <person name="Nakajima N."/>
            <person name="Kawachi M."/>
        </authorList>
    </citation>
    <scope>NUCLEOTIDE SEQUENCE [LARGE SCALE GENOMIC DNA]</scope>
    <source>
        <strain evidence="2 3">NIES-35</strain>
    </source>
</reference>
<organism evidence="2 3">
    <name type="scientific">Raphidocelis subcapitata</name>
    <dbReference type="NCBI Taxonomy" id="307507"/>
    <lineage>
        <taxon>Eukaryota</taxon>
        <taxon>Viridiplantae</taxon>
        <taxon>Chlorophyta</taxon>
        <taxon>core chlorophytes</taxon>
        <taxon>Chlorophyceae</taxon>
        <taxon>CS clade</taxon>
        <taxon>Sphaeropleales</taxon>
        <taxon>Selenastraceae</taxon>
        <taxon>Raphidocelis</taxon>
    </lineage>
</organism>
<dbReference type="InParanoid" id="A0A2V0NK50"/>
<evidence type="ECO:0000313" key="3">
    <source>
        <dbReference type="Proteomes" id="UP000247498"/>
    </source>
</evidence>
<dbReference type="AlphaFoldDB" id="A0A2V0NK50"/>
<feature type="compositionally biased region" description="Low complexity" evidence="1">
    <location>
        <begin position="1"/>
        <end position="56"/>
    </location>
</feature>
<protein>
    <submittedName>
        <fullName evidence="2">Uncharacterized protein</fullName>
    </submittedName>
</protein>